<keyword evidence="1" id="KW-0812">Transmembrane</keyword>
<proteinExistence type="predicted"/>
<comment type="caution">
    <text evidence="2">The sequence shown here is derived from an EMBL/GenBank/DDBJ whole genome shotgun (WGS) entry which is preliminary data.</text>
</comment>
<sequence length="61" mass="6591">MYNLALLYLACVFAAFGLTNVPVSAVITEDITNFLDIIGGIAMIVFAVATLYIGFKALFQK</sequence>
<keyword evidence="3" id="KW-1185">Reference proteome</keyword>
<keyword evidence="1" id="KW-0472">Membrane</keyword>
<dbReference type="Proteomes" id="UP000028875">
    <property type="component" value="Unassembled WGS sequence"/>
</dbReference>
<feature type="transmembrane region" description="Helical" evidence="1">
    <location>
        <begin position="35"/>
        <end position="55"/>
    </location>
</feature>
<gene>
    <name evidence="2" type="ORF">BN990_03480</name>
</gene>
<reference evidence="2 3" key="1">
    <citation type="submission" date="2014-03" db="EMBL/GenBank/DDBJ databases">
        <authorList>
            <person name="Urmite Genomes U."/>
        </authorList>
    </citation>
    <scope>NUCLEOTIDE SEQUENCE [LARGE SCALE GENOMIC DNA]</scope>
    <source>
        <strain evidence="2 3">Vm-5</strain>
    </source>
</reference>
<dbReference type="RefSeq" id="WP_021288809.1">
    <property type="nucleotide sequence ID" value="NZ_BNER01000007.1"/>
</dbReference>
<name>A0A024QFZ8_9BACI</name>
<reference evidence="3" key="2">
    <citation type="submission" date="2014-05" db="EMBL/GenBank/DDBJ databases">
        <title>Draft genome sequence of Virgibacillus massiliensis Vm-5.</title>
        <authorList>
            <person name="Khelaifia S."/>
            <person name="Croce O."/>
            <person name="Lagier J.C."/>
            <person name="Raoult D."/>
        </authorList>
    </citation>
    <scope>NUCLEOTIDE SEQUENCE [LARGE SCALE GENOMIC DNA]</scope>
    <source>
        <strain evidence="3">Vm-5</strain>
    </source>
</reference>
<dbReference type="AlphaFoldDB" id="A0A024QFZ8"/>
<protein>
    <submittedName>
        <fullName evidence="2">Uncharacterized protein</fullName>
    </submittedName>
</protein>
<dbReference type="OrthoDB" id="2439445at2"/>
<accession>A0A024QFZ8</accession>
<evidence type="ECO:0000313" key="3">
    <source>
        <dbReference type="Proteomes" id="UP000028875"/>
    </source>
</evidence>
<dbReference type="EMBL" id="CCDP010000002">
    <property type="protein sequence ID" value="CDQ41125.1"/>
    <property type="molecule type" value="Genomic_DNA"/>
</dbReference>
<evidence type="ECO:0000256" key="1">
    <source>
        <dbReference type="SAM" id="Phobius"/>
    </source>
</evidence>
<organism evidence="2 3">
    <name type="scientific">Virgibacillus massiliensis</name>
    <dbReference type="NCBI Taxonomy" id="1462526"/>
    <lineage>
        <taxon>Bacteria</taxon>
        <taxon>Bacillati</taxon>
        <taxon>Bacillota</taxon>
        <taxon>Bacilli</taxon>
        <taxon>Bacillales</taxon>
        <taxon>Bacillaceae</taxon>
        <taxon>Virgibacillus</taxon>
    </lineage>
</organism>
<evidence type="ECO:0000313" key="2">
    <source>
        <dbReference type="EMBL" id="CDQ41125.1"/>
    </source>
</evidence>
<keyword evidence="1" id="KW-1133">Transmembrane helix</keyword>